<dbReference type="AlphaFoldDB" id="A0A0J7LZ48"/>
<comment type="caution">
    <text evidence="2">The sequence shown here is derived from an EMBL/GenBank/DDBJ whole genome shotgun (WGS) entry which is preliminary data.</text>
</comment>
<organism evidence="2 3">
    <name type="scientific">Marinobacter subterrani</name>
    <dbReference type="NCBI Taxonomy" id="1658765"/>
    <lineage>
        <taxon>Bacteria</taxon>
        <taxon>Pseudomonadati</taxon>
        <taxon>Pseudomonadota</taxon>
        <taxon>Gammaproteobacteria</taxon>
        <taxon>Pseudomonadales</taxon>
        <taxon>Marinobacteraceae</taxon>
        <taxon>Marinobacter</taxon>
    </lineage>
</organism>
<evidence type="ECO:0000313" key="2">
    <source>
        <dbReference type="EMBL" id="KMQ74150.1"/>
    </source>
</evidence>
<proteinExistence type="predicted"/>
<dbReference type="EMBL" id="LFBU01000001">
    <property type="protein sequence ID" value="KMQ74150.1"/>
    <property type="molecule type" value="Genomic_DNA"/>
</dbReference>
<protein>
    <recommendedName>
        <fullName evidence="1">EAL domain-containing protein</fullName>
    </recommendedName>
</protein>
<evidence type="ECO:0000259" key="1">
    <source>
        <dbReference type="PROSITE" id="PS50883"/>
    </source>
</evidence>
<dbReference type="InterPro" id="IPR035919">
    <property type="entry name" value="EAL_sf"/>
</dbReference>
<dbReference type="Gene3D" id="3.20.20.450">
    <property type="entry name" value="EAL domain"/>
    <property type="match status" value="1"/>
</dbReference>
<reference evidence="2 3" key="1">
    <citation type="submission" date="2015-06" db="EMBL/GenBank/DDBJ databases">
        <title>Marinobacter subterrani, a genetically tractable neutrophilic iron-oxidizing strain isolated from the Soudan Iron Mine.</title>
        <authorList>
            <person name="Bonis B.M."/>
            <person name="Gralnick J.A."/>
        </authorList>
    </citation>
    <scope>NUCLEOTIDE SEQUENCE [LARGE SCALE GENOMIC DNA]</scope>
    <source>
        <strain evidence="2 3">JG233</strain>
    </source>
</reference>
<name>A0A0J7LZ48_9GAMM</name>
<dbReference type="Proteomes" id="UP000036102">
    <property type="component" value="Unassembled WGS sequence"/>
</dbReference>
<evidence type="ECO:0000313" key="3">
    <source>
        <dbReference type="Proteomes" id="UP000036102"/>
    </source>
</evidence>
<sequence length="67" mass="7674">MMPEIFLGLAEEIGRISDLDHWDFAEAAARAESWSSLTRLPFQVRINTSALQFTRSTTEEFWKAALL</sequence>
<dbReference type="InterPro" id="IPR001633">
    <property type="entry name" value="EAL_dom"/>
</dbReference>
<dbReference type="STRING" id="1658765.Msub_10323"/>
<keyword evidence="3" id="KW-1185">Reference proteome</keyword>
<dbReference type="RefSeq" id="WP_048494403.1">
    <property type="nucleotide sequence ID" value="NZ_JADQCF010000018.1"/>
</dbReference>
<dbReference type="SUPFAM" id="SSF141868">
    <property type="entry name" value="EAL domain-like"/>
    <property type="match status" value="1"/>
</dbReference>
<gene>
    <name evidence="2" type="ORF">Msub_10323</name>
</gene>
<accession>A0A0J7LZ48</accession>
<feature type="domain" description="EAL" evidence="1">
    <location>
        <begin position="1"/>
        <end position="67"/>
    </location>
</feature>
<dbReference type="PATRIC" id="fig|1658765.3.peg.319"/>
<dbReference type="PROSITE" id="PS50883">
    <property type="entry name" value="EAL"/>
    <property type="match status" value="1"/>
</dbReference>